<evidence type="ECO:0000256" key="3">
    <source>
        <dbReference type="ARBA" id="ARBA00022741"/>
    </source>
</evidence>
<comment type="subcellular location">
    <subcellularLocation>
        <location evidence="1">Nucleus</location>
    </subcellularLocation>
</comment>
<evidence type="ECO:0000259" key="9">
    <source>
        <dbReference type="SMART" id="SM00382"/>
    </source>
</evidence>
<name>A0A8J5C683_ZINOF</name>
<feature type="domain" description="AAA+ ATPase" evidence="9">
    <location>
        <begin position="380"/>
        <end position="560"/>
    </location>
</feature>
<evidence type="ECO:0000256" key="1">
    <source>
        <dbReference type="ARBA" id="ARBA00004123"/>
    </source>
</evidence>
<feature type="region of interest" description="Disordered" evidence="8">
    <location>
        <begin position="1143"/>
        <end position="1192"/>
    </location>
</feature>
<dbReference type="InterPro" id="IPR003959">
    <property type="entry name" value="ATPase_AAA_core"/>
</dbReference>
<dbReference type="EMBL" id="JACMSC010000022">
    <property type="protein sequence ID" value="KAG6468922.1"/>
    <property type="molecule type" value="Genomic_DNA"/>
</dbReference>
<comment type="similarity">
    <text evidence="2">Belongs to the rad17/RAD24 family.</text>
</comment>
<keyword evidence="3" id="KW-0547">Nucleotide-binding</keyword>
<dbReference type="InterPro" id="IPR027417">
    <property type="entry name" value="P-loop_NTPase"/>
</dbReference>
<keyword evidence="7" id="KW-0131">Cell cycle</keyword>
<keyword evidence="11" id="KW-1185">Reference proteome</keyword>
<evidence type="ECO:0000256" key="7">
    <source>
        <dbReference type="ARBA" id="ARBA00023306"/>
    </source>
</evidence>
<dbReference type="SMART" id="SM00382">
    <property type="entry name" value="AAA"/>
    <property type="match status" value="1"/>
</dbReference>
<dbReference type="PANTHER" id="PTHR12172:SF1">
    <property type="entry name" value="P-LOOP CONTAINING NUCLEOSIDE TRIPHOSPHATE HYDROLASES SUPERFAMILY PROTEIN"/>
    <property type="match status" value="1"/>
</dbReference>
<dbReference type="GO" id="GO:0003689">
    <property type="term" value="F:DNA clamp loader activity"/>
    <property type="evidence" value="ECO:0007669"/>
    <property type="project" value="TreeGrafter"/>
</dbReference>
<dbReference type="GO" id="GO:0033314">
    <property type="term" value="P:mitotic DNA replication checkpoint signaling"/>
    <property type="evidence" value="ECO:0007669"/>
    <property type="project" value="TreeGrafter"/>
</dbReference>
<dbReference type="SUPFAM" id="SSF52540">
    <property type="entry name" value="P-loop containing nucleoside triphosphate hydrolases"/>
    <property type="match status" value="1"/>
</dbReference>
<sequence>MGESVDEFMVTPSPPEGKRIRRCVQTKLSWGRPKENAGSPAADVREEIRKGEGTGKRNTKVKTPKKSPSTRAGRTRLSKSPGNGSCKRSKKNDAAGKSDIVKDLDIVCQNVERPACNLQLEAKLAHEENMVGKQMHPFFTCRKETKRLTESLDIQKLDKGGQWSIYASDDANIYTPFHIVDTQVEDISLDWSNWSFTEQAFGLSRCPMEEDCRRLVEPLKVDPVFLKARHTSLSSSTDINSGTATSTISNGQFQTQHQPPYPEAHLNNLSLSPRCGRLVGSLENCSQNGLDEERVLSYYRRPNDWSEHSLWTAKYQPENASEVCGNSHLVSQLAEWLKSWHEKGRKSDKHCNVEEQCVVENNEDRLYNAESDMEDQEDSLESVLLVTGPVGSGKSAAIHACAKEEGFEVIEVDASDLRNGTSIKNKYGEAMESHGFNRWSSYNNNNSRGKQNVNVLADAPCTMRNMKSENFGLTTPMDMQENDPSQCSWTGETRMANKSLVLFEDVDSVFDDDHGLNSFICTILQLAETSKRPIILTSNSKNRALTRLLGQLVLDFELPSNEELFRHVHTICANERAQISSCLLQQFISSCLGDLRKVIMSLQFWCQGKNLRIGSNILTYSPLHFDIDATHMVIPTAIPWEFKCELSEKILDEISRTLSSIEDNSVTVESDPLEKISSPNVGGVPKGITKNKKSKLKRKMSDPDSTNPANGNDLDDFSDASESLAGADLPRSNKKRAKRPRIILSSQSNDNLSADELPPADIMSSDVNDYPFVDTPTTMLELCSPLNSPAKFQRDDGCQYFLNSVDTASALHICDTFKLQDVSCVPDSCFLSGSEANKREDTMSVVVSSKNISGTLGDLVQSIHASQEQNNNLNRSITNRNLCPISNLYELDEGLGDSDNGIQELSCSGYQFMDECSQATFSIRSVPKRFDQNSPGTVSVQETWHKLHNQREELKKYVGESQRESLILNITSGLTDLIADSDIMFSGCYPAITDVLDPSLTPATEPDDFSWYDEQYEMGSTYSQHGLCHFMKHCDNACQDVGSIPTEPLMQEMLISSTNAMALGKLLALESTNKHDTSYGSLHMKETIHDISTRKTQSSLLDVLLPIVPARLSMILRGSAFHDYLSFSSYISKLESVRISEFSKEKGRRSLGRPDDAADVEDNANHPSERLDTREASHSRGGRGRSPASSTRMVVVAAGREASGVALRRRGYHWPHAAHRHLRPDVSIVRLSRCRHVRLYHPVPSDPRRIASIRPWRRASRGGRKVVRSKGYQLSHASQRSLKLLDAKVVCGTGLSK</sequence>
<evidence type="ECO:0000256" key="2">
    <source>
        <dbReference type="ARBA" id="ARBA00006168"/>
    </source>
</evidence>
<keyword evidence="5" id="KW-0067">ATP-binding</keyword>
<keyword evidence="4" id="KW-0227">DNA damage</keyword>
<reference evidence="10 11" key="1">
    <citation type="submission" date="2020-08" db="EMBL/GenBank/DDBJ databases">
        <title>Plant Genome Project.</title>
        <authorList>
            <person name="Zhang R.-G."/>
        </authorList>
    </citation>
    <scope>NUCLEOTIDE SEQUENCE [LARGE SCALE GENOMIC DNA]</scope>
    <source>
        <tissue evidence="10">Rhizome</tissue>
    </source>
</reference>
<evidence type="ECO:0000313" key="10">
    <source>
        <dbReference type="EMBL" id="KAG6468922.1"/>
    </source>
</evidence>
<evidence type="ECO:0000256" key="5">
    <source>
        <dbReference type="ARBA" id="ARBA00022840"/>
    </source>
</evidence>
<dbReference type="GO" id="GO:0000077">
    <property type="term" value="P:DNA damage checkpoint signaling"/>
    <property type="evidence" value="ECO:0007669"/>
    <property type="project" value="TreeGrafter"/>
</dbReference>
<feature type="region of interest" description="Disordered" evidence="8">
    <location>
        <begin position="1"/>
        <end position="94"/>
    </location>
</feature>
<dbReference type="Gene3D" id="3.40.50.300">
    <property type="entry name" value="P-loop containing nucleotide triphosphate hydrolases"/>
    <property type="match status" value="1"/>
</dbReference>
<dbReference type="InterPro" id="IPR003593">
    <property type="entry name" value="AAA+_ATPase"/>
</dbReference>
<feature type="region of interest" description="Disordered" evidence="8">
    <location>
        <begin position="669"/>
        <end position="763"/>
    </location>
</feature>
<evidence type="ECO:0000256" key="6">
    <source>
        <dbReference type="ARBA" id="ARBA00023242"/>
    </source>
</evidence>
<organism evidence="10 11">
    <name type="scientific">Zingiber officinale</name>
    <name type="common">Ginger</name>
    <name type="synonym">Amomum zingiber</name>
    <dbReference type="NCBI Taxonomy" id="94328"/>
    <lineage>
        <taxon>Eukaryota</taxon>
        <taxon>Viridiplantae</taxon>
        <taxon>Streptophyta</taxon>
        <taxon>Embryophyta</taxon>
        <taxon>Tracheophyta</taxon>
        <taxon>Spermatophyta</taxon>
        <taxon>Magnoliopsida</taxon>
        <taxon>Liliopsida</taxon>
        <taxon>Zingiberales</taxon>
        <taxon>Zingiberaceae</taxon>
        <taxon>Zingiber</taxon>
    </lineage>
</organism>
<dbReference type="GO" id="GO:0005634">
    <property type="term" value="C:nucleus"/>
    <property type="evidence" value="ECO:0007669"/>
    <property type="project" value="UniProtKB-SubCell"/>
</dbReference>
<dbReference type="Gene3D" id="1.10.8.60">
    <property type="match status" value="1"/>
</dbReference>
<dbReference type="CDD" id="cd00009">
    <property type="entry name" value="AAA"/>
    <property type="match status" value="1"/>
</dbReference>
<dbReference type="PANTHER" id="PTHR12172">
    <property type="entry name" value="CELL CYCLE CHECKPOINT PROTEIN RAD17"/>
    <property type="match status" value="1"/>
</dbReference>
<dbReference type="GO" id="GO:0016887">
    <property type="term" value="F:ATP hydrolysis activity"/>
    <property type="evidence" value="ECO:0007669"/>
    <property type="project" value="InterPro"/>
</dbReference>
<dbReference type="Pfam" id="PF00004">
    <property type="entry name" value="AAA"/>
    <property type="match status" value="1"/>
</dbReference>
<feature type="compositionally biased region" description="Basic residues" evidence="8">
    <location>
        <begin position="732"/>
        <end position="741"/>
    </location>
</feature>
<feature type="compositionally biased region" description="Basic and acidic residues" evidence="8">
    <location>
        <begin position="43"/>
        <end position="55"/>
    </location>
</feature>
<feature type="compositionally biased region" description="Basic and acidic residues" evidence="8">
    <location>
        <begin position="1163"/>
        <end position="1178"/>
    </location>
</feature>
<protein>
    <recommendedName>
        <fullName evidence="9">AAA+ ATPase domain-containing protein</fullName>
    </recommendedName>
</protein>
<accession>A0A8J5C683</accession>
<gene>
    <name evidence="10" type="ORF">ZIOFF_073617</name>
</gene>
<evidence type="ECO:0000313" key="11">
    <source>
        <dbReference type="Proteomes" id="UP000734854"/>
    </source>
</evidence>
<dbReference type="InterPro" id="IPR004582">
    <property type="entry name" value="Checkpoint_prot_Rad17_Rad24"/>
</dbReference>
<proteinExistence type="inferred from homology"/>
<evidence type="ECO:0000256" key="8">
    <source>
        <dbReference type="SAM" id="MobiDB-lite"/>
    </source>
</evidence>
<feature type="region of interest" description="Disordered" evidence="8">
    <location>
        <begin position="236"/>
        <end position="258"/>
    </location>
</feature>
<dbReference type="GO" id="GO:0003682">
    <property type="term" value="F:chromatin binding"/>
    <property type="evidence" value="ECO:0007669"/>
    <property type="project" value="TreeGrafter"/>
</dbReference>
<dbReference type="GO" id="GO:0005524">
    <property type="term" value="F:ATP binding"/>
    <property type="evidence" value="ECO:0007669"/>
    <property type="project" value="UniProtKB-KW"/>
</dbReference>
<feature type="compositionally biased region" description="Basic residues" evidence="8">
    <location>
        <begin position="689"/>
        <end position="698"/>
    </location>
</feature>
<comment type="caution">
    <text evidence="10">The sequence shown here is derived from an EMBL/GenBank/DDBJ whole genome shotgun (WGS) entry which is preliminary data.</text>
</comment>
<dbReference type="Proteomes" id="UP000734854">
    <property type="component" value="Unassembled WGS sequence"/>
</dbReference>
<dbReference type="GO" id="GO:0006281">
    <property type="term" value="P:DNA repair"/>
    <property type="evidence" value="ECO:0007669"/>
    <property type="project" value="InterPro"/>
</dbReference>
<evidence type="ECO:0000256" key="4">
    <source>
        <dbReference type="ARBA" id="ARBA00022763"/>
    </source>
</evidence>
<keyword evidence="6" id="KW-0539">Nucleus</keyword>